<dbReference type="EMBL" id="JAXAVU010000004">
    <property type="protein sequence ID" value="MDX8142028.1"/>
    <property type="molecule type" value="Genomic_DNA"/>
</dbReference>
<accession>A0ABU4UR91</accession>
<organism evidence="2 3">
    <name type="scientific">Lentzea sokolovensis</name>
    <dbReference type="NCBI Taxonomy" id="3095429"/>
    <lineage>
        <taxon>Bacteria</taxon>
        <taxon>Bacillati</taxon>
        <taxon>Actinomycetota</taxon>
        <taxon>Actinomycetes</taxon>
        <taxon>Pseudonocardiales</taxon>
        <taxon>Pseudonocardiaceae</taxon>
        <taxon>Lentzea</taxon>
    </lineage>
</organism>
<feature type="transmembrane region" description="Helical" evidence="1">
    <location>
        <begin position="12"/>
        <end position="32"/>
    </location>
</feature>
<evidence type="ECO:0000256" key="1">
    <source>
        <dbReference type="SAM" id="Phobius"/>
    </source>
</evidence>
<keyword evidence="1" id="KW-0472">Membrane</keyword>
<proteinExistence type="predicted"/>
<dbReference type="Proteomes" id="UP001285352">
    <property type="component" value="Unassembled WGS sequence"/>
</dbReference>
<feature type="transmembrane region" description="Helical" evidence="1">
    <location>
        <begin position="95"/>
        <end position="121"/>
    </location>
</feature>
<name>A0ABU4UR91_9PSEU</name>
<protein>
    <recommendedName>
        <fullName evidence="4">ABC transporter permease</fullName>
    </recommendedName>
</protein>
<evidence type="ECO:0008006" key="4">
    <source>
        <dbReference type="Google" id="ProtNLM"/>
    </source>
</evidence>
<feature type="transmembrane region" description="Helical" evidence="1">
    <location>
        <begin position="52"/>
        <end position="74"/>
    </location>
</feature>
<comment type="caution">
    <text evidence="2">The sequence shown here is derived from an EMBL/GenBank/DDBJ whole genome shotgun (WGS) entry which is preliminary data.</text>
</comment>
<gene>
    <name evidence="2" type="ORF">SK854_07900</name>
</gene>
<dbReference type="RefSeq" id="WP_319974338.1">
    <property type="nucleotide sequence ID" value="NZ_JAXAVU010000004.1"/>
</dbReference>
<keyword evidence="1" id="KW-1133">Transmembrane helix</keyword>
<sequence length="452" mass="47654">MKALRVELRRSVAPWAGLVLVGAAVTLLYSLSAPWWKGLEAWDEQWHSAAQWVRFLLVFLWPMVVGAGAIAGMRDHRAGTEDLLATTARPAWQRAAATAGALACCLVVAYLLVFALGATLVVTHGGYFHLAWLPITAVGALAVVAGGWLGMGVARVFPSVLTPPLLALSSLIALVFLTVSQDPVSEPEVVVPNQITLLSPALGAMRNVYDTVATAANTGQAIWLTGLALTGFGLYAAATTRLRLLALVPVVVSATIALPLLPARTFVLNEAASAAVCRGNVCLSRMRESTLDAFAPVAEEALRLLAKLPDPPKSVREVPYPTQNRDGIPRTADVVPVHFNGDAFELATPGDWLAELVAGGGTPTCFNQFDGNEKIIREAAARTAVAAWFTGDLKPLPNYRLVRSGAAEPAGRALAALRSLPADEQLTRVKAAREVGLSCQGDQLAALTGGTL</sequence>
<evidence type="ECO:0000313" key="2">
    <source>
        <dbReference type="EMBL" id="MDX8142028.1"/>
    </source>
</evidence>
<evidence type="ECO:0000313" key="3">
    <source>
        <dbReference type="Proteomes" id="UP001285352"/>
    </source>
</evidence>
<feature type="transmembrane region" description="Helical" evidence="1">
    <location>
        <begin position="156"/>
        <end position="179"/>
    </location>
</feature>
<feature type="transmembrane region" description="Helical" evidence="1">
    <location>
        <begin position="244"/>
        <end position="261"/>
    </location>
</feature>
<keyword evidence="3" id="KW-1185">Reference proteome</keyword>
<reference evidence="2 3" key="1">
    <citation type="submission" date="2023-11" db="EMBL/GenBank/DDBJ databases">
        <title>Lentzea sokolovensis, sp. nov., Lentzea kristufkii, sp. nov., and Lentzea miocenensis, sp. nov., rare actinobacteria from Sokolov Coal Basin, Miocene lacustrine sediment, Czech Republic.</title>
        <authorList>
            <person name="Lara A."/>
            <person name="Kotroba L."/>
            <person name="Nouioui I."/>
            <person name="Neumann-Schaal M."/>
            <person name="Mast Y."/>
            <person name="Chronakova A."/>
        </authorList>
    </citation>
    <scope>NUCLEOTIDE SEQUENCE [LARGE SCALE GENOMIC DNA]</scope>
    <source>
        <strain evidence="2 3">BCCO 10_0061</strain>
    </source>
</reference>
<feature type="transmembrane region" description="Helical" evidence="1">
    <location>
        <begin position="127"/>
        <end position="149"/>
    </location>
</feature>
<feature type="transmembrane region" description="Helical" evidence="1">
    <location>
        <begin position="221"/>
        <end position="238"/>
    </location>
</feature>
<keyword evidence="1" id="KW-0812">Transmembrane</keyword>